<evidence type="ECO:0000259" key="10">
    <source>
        <dbReference type="PROSITE" id="PS50850"/>
    </source>
</evidence>
<feature type="transmembrane region" description="Helical" evidence="9">
    <location>
        <begin position="41"/>
        <end position="58"/>
    </location>
</feature>
<keyword evidence="5 9" id="KW-0472">Membrane</keyword>
<evidence type="ECO:0000256" key="5">
    <source>
        <dbReference type="ARBA" id="ARBA00023136"/>
    </source>
</evidence>
<keyword evidence="12" id="KW-1185">Reference proteome</keyword>
<feature type="domain" description="Major facilitator superfamily (MFS) profile" evidence="10">
    <location>
        <begin position="43"/>
        <end position="479"/>
    </location>
</feature>
<dbReference type="Gene3D" id="1.20.1250.20">
    <property type="entry name" value="MFS general substrate transporter like domains"/>
    <property type="match status" value="1"/>
</dbReference>
<keyword evidence="2" id="KW-0813">Transport</keyword>
<feature type="transmembrane region" description="Helical" evidence="9">
    <location>
        <begin position="314"/>
        <end position="337"/>
    </location>
</feature>
<feature type="transmembrane region" description="Helical" evidence="9">
    <location>
        <begin position="78"/>
        <end position="97"/>
    </location>
</feature>
<organism evidence="11 12">
    <name type="scientific">Clohesyomyces aquaticus</name>
    <dbReference type="NCBI Taxonomy" id="1231657"/>
    <lineage>
        <taxon>Eukaryota</taxon>
        <taxon>Fungi</taxon>
        <taxon>Dikarya</taxon>
        <taxon>Ascomycota</taxon>
        <taxon>Pezizomycotina</taxon>
        <taxon>Dothideomycetes</taxon>
        <taxon>Pleosporomycetidae</taxon>
        <taxon>Pleosporales</taxon>
        <taxon>Lindgomycetaceae</taxon>
        <taxon>Clohesyomyces</taxon>
    </lineage>
</organism>
<evidence type="ECO:0000256" key="7">
    <source>
        <dbReference type="ARBA" id="ARBA00056296"/>
    </source>
</evidence>
<dbReference type="InterPro" id="IPR011701">
    <property type="entry name" value="MFS"/>
</dbReference>
<feature type="transmembrane region" description="Helical" evidence="9">
    <location>
        <begin position="459"/>
        <end position="478"/>
    </location>
</feature>
<proteinExistence type="predicted"/>
<comment type="function">
    <text evidence="7">MFS-type transporter; part of the gene cluster that mediates the biosynthesis of squalestatin S1 (SQS1, also known as zaragozic acid A), a heavily oxidized fungal polyketide that offers potent cholesterol lowering activity by targeting squalene synthase (SS).</text>
</comment>
<evidence type="ECO:0000256" key="6">
    <source>
        <dbReference type="ARBA" id="ARBA00023180"/>
    </source>
</evidence>
<sequence>MAAALTSESGKQGRAATTVLSPNSSPQVDTPYSIYTRKEKWIIVAMVALAGFYSPLPANIYFPAIPTIAKAFHKSIDLINQTVTVYLVFQGISPMLWGPLSDRYGRRPVFLICLAILVGSSIGSALCPTSAFWLLLLLRCFQSGGSASTIALGAGVIGDLSTPEERGGFFGMFNLGPMLAPCIAPAIGGALSQGLGWRSIFWSIVIMVAACLLCVALFLPETLRSIAGNGSVRLPLHLRTVIPIVGKKTTPTSTLQEHSSGNEKRSVNPFPLFTYPDIVILLSFTGIVYAVNYTITATISSTFSSVYPSLSETILGLCYLPTGAGMIIGSTFTGKLLDWEYARLKSRSTEGDDRRANVTIEYARLRTMPTHLLIFVACVIGWGWSLHFNAHIAVPLILQVLLGWTSIAILNTTMTLNIDILHSRSSGATACTNLVRCSLAAVLVSVIERMESRLGLGWTYTFWAGICALLLPLMMVEIKIGPKWRRERELKEK</sequence>
<dbReference type="PANTHER" id="PTHR23502:SF51">
    <property type="entry name" value="QUINIDINE RESISTANCE PROTEIN 1-RELATED"/>
    <property type="match status" value="1"/>
</dbReference>
<evidence type="ECO:0000256" key="3">
    <source>
        <dbReference type="ARBA" id="ARBA00022692"/>
    </source>
</evidence>
<feature type="transmembrane region" description="Helical" evidence="9">
    <location>
        <begin position="132"/>
        <end position="157"/>
    </location>
</feature>
<dbReference type="OrthoDB" id="2441642at2759"/>
<dbReference type="Proteomes" id="UP000193144">
    <property type="component" value="Unassembled WGS sequence"/>
</dbReference>
<gene>
    <name evidence="11" type="ORF">BCR34DRAFT_498969</name>
</gene>
<dbReference type="GO" id="GO:0005886">
    <property type="term" value="C:plasma membrane"/>
    <property type="evidence" value="ECO:0007669"/>
    <property type="project" value="UniProtKB-ARBA"/>
</dbReference>
<dbReference type="STRING" id="1231657.A0A1Y1Y9X3"/>
<dbReference type="FunFam" id="1.20.1250.20:FF:000172">
    <property type="entry name" value="MFS multidrug resistance transporter"/>
    <property type="match status" value="1"/>
</dbReference>
<evidence type="ECO:0000256" key="8">
    <source>
        <dbReference type="SAM" id="MobiDB-lite"/>
    </source>
</evidence>
<name>A0A1Y1Y9X3_9PLEO</name>
<feature type="transmembrane region" description="Helical" evidence="9">
    <location>
        <begin position="272"/>
        <end position="294"/>
    </location>
</feature>
<dbReference type="EMBL" id="MCFA01000298">
    <property type="protein sequence ID" value="ORX94819.1"/>
    <property type="molecule type" value="Genomic_DNA"/>
</dbReference>
<feature type="compositionally biased region" description="Polar residues" evidence="8">
    <location>
        <begin position="18"/>
        <end position="27"/>
    </location>
</feature>
<dbReference type="FunFam" id="1.20.1720.10:FF:000009">
    <property type="entry name" value="MFS multidrug transporter"/>
    <property type="match status" value="1"/>
</dbReference>
<dbReference type="PROSITE" id="PS50850">
    <property type="entry name" value="MFS"/>
    <property type="match status" value="1"/>
</dbReference>
<evidence type="ECO:0000256" key="9">
    <source>
        <dbReference type="SAM" id="Phobius"/>
    </source>
</evidence>
<feature type="transmembrane region" description="Helical" evidence="9">
    <location>
        <begin position="109"/>
        <end position="126"/>
    </location>
</feature>
<comment type="subcellular location">
    <subcellularLocation>
        <location evidence="1">Membrane</location>
        <topology evidence="1">Multi-pass membrane protein</topology>
    </subcellularLocation>
</comment>
<dbReference type="Pfam" id="PF07690">
    <property type="entry name" value="MFS_1"/>
    <property type="match status" value="1"/>
</dbReference>
<dbReference type="GO" id="GO:0015137">
    <property type="term" value="F:citrate transmembrane transporter activity"/>
    <property type="evidence" value="ECO:0007669"/>
    <property type="project" value="UniProtKB-ARBA"/>
</dbReference>
<feature type="region of interest" description="Disordered" evidence="8">
    <location>
        <begin position="1"/>
        <end position="27"/>
    </location>
</feature>
<feature type="transmembrane region" description="Helical" evidence="9">
    <location>
        <begin position="372"/>
        <end position="390"/>
    </location>
</feature>
<dbReference type="CDD" id="cd17323">
    <property type="entry name" value="MFS_Tpo1_MDR_like"/>
    <property type="match status" value="1"/>
</dbReference>
<accession>A0A1Y1Y9X3</accession>
<dbReference type="SUPFAM" id="SSF103473">
    <property type="entry name" value="MFS general substrate transporter"/>
    <property type="match status" value="1"/>
</dbReference>
<keyword evidence="3 9" id="KW-0812">Transmembrane</keyword>
<feature type="transmembrane region" description="Helical" evidence="9">
    <location>
        <begin position="396"/>
        <end position="416"/>
    </location>
</feature>
<evidence type="ECO:0000256" key="2">
    <source>
        <dbReference type="ARBA" id="ARBA00022448"/>
    </source>
</evidence>
<feature type="transmembrane region" description="Helical" evidence="9">
    <location>
        <begin position="169"/>
        <end position="188"/>
    </location>
</feature>
<comment type="caution">
    <text evidence="11">The sequence shown here is derived from an EMBL/GenBank/DDBJ whole genome shotgun (WGS) entry which is preliminary data.</text>
</comment>
<dbReference type="InterPro" id="IPR020846">
    <property type="entry name" value="MFS_dom"/>
</dbReference>
<evidence type="ECO:0000256" key="1">
    <source>
        <dbReference type="ARBA" id="ARBA00004141"/>
    </source>
</evidence>
<reference evidence="11 12" key="1">
    <citation type="submission" date="2016-07" db="EMBL/GenBank/DDBJ databases">
        <title>Pervasive Adenine N6-methylation of Active Genes in Fungi.</title>
        <authorList>
            <consortium name="DOE Joint Genome Institute"/>
            <person name="Mondo S.J."/>
            <person name="Dannebaum R.O."/>
            <person name="Kuo R.C."/>
            <person name="Labutti K."/>
            <person name="Haridas S."/>
            <person name="Kuo A."/>
            <person name="Salamov A."/>
            <person name="Ahrendt S.R."/>
            <person name="Lipzen A."/>
            <person name="Sullivan W."/>
            <person name="Andreopoulos W.B."/>
            <person name="Clum A."/>
            <person name="Lindquist E."/>
            <person name="Daum C."/>
            <person name="Ramamoorthy G.K."/>
            <person name="Gryganskyi A."/>
            <person name="Culley D."/>
            <person name="Magnuson J.K."/>
            <person name="James T.Y."/>
            <person name="O'Malley M.A."/>
            <person name="Stajich J.E."/>
            <person name="Spatafora J.W."/>
            <person name="Visel A."/>
            <person name="Grigoriev I.V."/>
        </authorList>
    </citation>
    <scope>NUCLEOTIDE SEQUENCE [LARGE SCALE GENOMIC DNA]</scope>
    <source>
        <strain evidence="11 12">CBS 115471</strain>
    </source>
</reference>
<feature type="compositionally biased region" description="Polar residues" evidence="8">
    <location>
        <begin position="1"/>
        <end position="10"/>
    </location>
</feature>
<evidence type="ECO:0000256" key="4">
    <source>
        <dbReference type="ARBA" id="ARBA00022989"/>
    </source>
</evidence>
<evidence type="ECO:0000313" key="11">
    <source>
        <dbReference type="EMBL" id="ORX94819.1"/>
    </source>
</evidence>
<dbReference type="InterPro" id="IPR036259">
    <property type="entry name" value="MFS_trans_sf"/>
</dbReference>
<dbReference type="PANTHER" id="PTHR23502">
    <property type="entry name" value="MAJOR FACILITATOR SUPERFAMILY"/>
    <property type="match status" value="1"/>
</dbReference>
<dbReference type="GO" id="GO:0140115">
    <property type="term" value="P:export across plasma membrane"/>
    <property type="evidence" value="ECO:0007669"/>
    <property type="project" value="UniProtKB-ARBA"/>
</dbReference>
<keyword evidence="4 9" id="KW-1133">Transmembrane helix</keyword>
<keyword evidence="6" id="KW-0325">Glycoprotein</keyword>
<feature type="transmembrane region" description="Helical" evidence="9">
    <location>
        <begin position="200"/>
        <end position="219"/>
    </location>
</feature>
<protein>
    <submittedName>
        <fullName evidence="11">Major facilitator superfamily domain-containing protein</fullName>
    </submittedName>
</protein>
<dbReference type="AlphaFoldDB" id="A0A1Y1Y9X3"/>
<evidence type="ECO:0000313" key="12">
    <source>
        <dbReference type="Proteomes" id="UP000193144"/>
    </source>
</evidence>